<dbReference type="InterPro" id="IPR013424">
    <property type="entry name" value="Ice-binding_C"/>
</dbReference>
<sequence>MKTKLTFLTLGLMLGVASLANATIIGFSGLGDSNTAIGLNYASNASSDGTGYTVSNGSTSNIAVTWGGASASATDSSWDIHHSTWFTPIEGQTTGDSTWDGVSSSPDIAQLDYGNVTITFTVDSGYALVLNSFDFGQTAETSGTSSWTLSLTNSSLTTVWSQTVDFTDGQVYTISPAFTGEDGETYTLTFNRTAESYSTNGRLALDNLSFNQVAIPEPSTVALFGLAGLGLLRRRRK</sequence>
<feature type="signal peptide" evidence="1">
    <location>
        <begin position="1"/>
        <end position="22"/>
    </location>
</feature>
<proteinExistence type="predicted"/>
<evidence type="ECO:0000259" key="2">
    <source>
        <dbReference type="Pfam" id="PF07589"/>
    </source>
</evidence>
<organism evidence="3 4">
    <name type="scientific">Luteolibacter pohnpeiensis</name>
    <dbReference type="NCBI Taxonomy" id="454153"/>
    <lineage>
        <taxon>Bacteria</taxon>
        <taxon>Pseudomonadati</taxon>
        <taxon>Verrucomicrobiota</taxon>
        <taxon>Verrucomicrobiia</taxon>
        <taxon>Verrucomicrobiales</taxon>
        <taxon>Verrucomicrobiaceae</taxon>
        <taxon>Luteolibacter</taxon>
    </lineage>
</organism>
<feature type="domain" description="Ice-binding protein C-terminal" evidence="2">
    <location>
        <begin position="214"/>
        <end position="236"/>
    </location>
</feature>
<comment type="caution">
    <text evidence="3">The sequence shown here is derived from an EMBL/GenBank/DDBJ whole genome shotgun (WGS) entry which is preliminary data.</text>
</comment>
<protein>
    <submittedName>
        <fullName evidence="3">PEP-CTERM sorting domain-containing protein</fullName>
    </submittedName>
</protein>
<dbReference type="NCBIfam" id="TIGR03382">
    <property type="entry name" value="GC_trans_RRR"/>
    <property type="match status" value="1"/>
</dbReference>
<dbReference type="NCBIfam" id="TIGR02595">
    <property type="entry name" value="PEP_CTERM"/>
    <property type="match status" value="1"/>
</dbReference>
<reference evidence="3" key="1">
    <citation type="submission" date="2021-01" db="EMBL/GenBank/DDBJ databases">
        <title>Modified the classification status of verrucomicrobia.</title>
        <authorList>
            <person name="Feng X."/>
        </authorList>
    </citation>
    <scope>NUCLEOTIDE SEQUENCE</scope>
    <source>
        <strain evidence="3">KCTC 22041</strain>
    </source>
</reference>
<dbReference type="Pfam" id="PF07589">
    <property type="entry name" value="PEP-CTERM"/>
    <property type="match status" value="1"/>
</dbReference>
<accession>A0A934SCC6</accession>
<dbReference type="Proteomes" id="UP000603141">
    <property type="component" value="Unassembled WGS sequence"/>
</dbReference>
<feature type="chain" id="PRO_5037451275" evidence="1">
    <location>
        <begin position="23"/>
        <end position="237"/>
    </location>
</feature>
<dbReference type="AlphaFoldDB" id="A0A934SCC6"/>
<dbReference type="RefSeq" id="WP_200271821.1">
    <property type="nucleotide sequence ID" value="NZ_JAENIJ010000023.1"/>
</dbReference>
<keyword evidence="4" id="KW-1185">Reference proteome</keyword>
<evidence type="ECO:0000256" key="1">
    <source>
        <dbReference type="SAM" id="SignalP"/>
    </source>
</evidence>
<gene>
    <name evidence="3" type="ORF">JIN85_14125</name>
</gene>
<dbReference type="EMBL" id="JAENIJ010000023">
    <property type="protein sequence ID" value="MBK1883557.1"/>
    <property type="molecule type" value="Genomic_DNA"/>
</dbReference>
<dbReference type="InterPro" id="IPR017756">
    <property type="entry name" value="TM_Gly-Cys-Arg_CS"/>
</dbReference>
<keyword evidence="1" id="KW-0732">Signal</keyword>
<evidence type="ECO:0000313" key="4">
    <source>
        <dbReference type="Proteomes" id="UP000603141"/>
    </source>
</evidence>
<name>A0A934SCC6_9BACT</name>
<evidence type="ECO:0000313" key="3">
    <source>
        <dbReference type="EMBL" id="MBK1883557.1"/>
    </source>
</evidence>